<comment type="caution">
    <text evidence="2">The sequence shown here is derived from an EMBL/GenBank/DDBJ whole genome shotgun (WGS) entry which is preliminary data.</text>
</comment>
<dbReference type="RefSeq" id="WP_133703644.1">
    <property type="nucleotide sequence ID" value="NZ_SNXS01000013.1"/>
</dbReference>
<dbReference type="AlphaFoldDB" id="A0A4R6QFZ9"/>
<protein>
    <recommendedName>
        <fullName evidence="4">Copper(I)-binding protein</fullName>
    </recommendedName>
</protein>
<evidence type="ECO:0000256" key="1">
    <source>
        <dbReference type="SAM" id="SignalP"/>
    </source>
</evidence>
<dbReference type="InParanoid" id="A0A4R6QFZ9"/>
<keyword evidence="3" id="KW-1185">Reference proteome</keyword>
<gene>
    <name evidence="2" type="ORF">DES47_1136</name>
</gene>
<feature type="signal peptide" evidence="1">
    <location>
        <begin position="1"/>
        <end position="20"/>
    </location>
</feature>
<sequence length="126" mass="13010">MKNKLLIAAALLALAGSGFAADEHGHEPKPLHGGVVAEAAHLELELVARADVIALLVRDHGKPVGLQGASARLTLLSGTEKSELQLAPAGERLEARGAFELAPGSKAVATVMLPGKKAIQVRFALK</sequence>
<reference evidence="2 3" key="1">
    <citation type="submission" date="2019-03" db="EMBL/GenBank/DDBJ databases">
        <title>Genomic Encyclopedia of Type Strains, Phase IV (KMG-IV): sequencing the most valuable type-strain genomes for metagenomic binning, comparative biology and taxonomic classification.</title>
        <authorList>
            <person name="Goeker M."/>
        </authorList>
    </citation>
    <scope>NUCLEOTIDE SEQUENCE [LARGE SCALE GENOMIC DNA]</scope>
    <source>
        <strain evidence="2 3">DSM 16998</strain>
    </source>
</reference>
<evidence type="ECO:0008006" key="4">
    <source>
        <dbReference type="Google" id="ProtNLM"/>
    </source>
</evidence>
<keyword evidence="1" id="KW-0732">Signal</keyword>
<organism evidence="2 3">
    <name type="scientific">Roseateles toxinivorans</name>
    <dbReference type="NCBI Taxonomy" id="270368"/>
    <lineage>
        <taxon>Bacteria</taxon>
        <taxon>Pseudomonadati</taxon>
        <taxon>Pseudomonadota</taxon>
        <taxon>Betaproteobacteria</taxon>
        <taxon>Burkholderiales</taxon>
        <taxon>Sphaerotilaceae</taxon>
        <taxon>Roseateles</taxon>
    </lineage>
</organism>
<name>A0A4R6QFZ9_9BURK</name>
<evidence type="ECO:0000313" key="2">
    <source>
        <dbReference type="EMBL" id="TDP61323.1"/>
    </source>
</evidence>
<dbReference type="Proteomes" id="UP000295361">
    <property type="component" value="Unassembled WGS sequence"/>
</dbReference>
<accession>A0A4R6QFZ9</accession>
<dbReference type="OrthoDB" id="8592387at2"/>
<dbReference type="EMBL" id="SNXS01000013">
    <property type="protein sequence ID" value="TDP61323.1"/>
    <property type="molecule type" value="Genomic_DNA"/>
</dbReference>
<evidence type="ECO:0000313" key="3">
    <source>
        <dbReference type="Proteomes" id="UP000295361"/>
    </source>
</evidence>
<proteinExistence type="predicted"/>
<feature type="chain" id="PRO_5020533189" description="Copper(I)-binding protein" evidence="1">
    <location>
        <begin position="21"/>
        <end position="126"/>
    </location>
</feature>